<dbReference type="PANTHER" id="PTHR48041:SF61">
    <property type="entry name" value="SD03967P"/>
    <property type="match status" value="1"/>
</dbReference>
<dbReference type="GO" id="GO:0005886">
    <property type="term" value="C:plasma membrane"/>
    <property type="evidence" value="ECO:0007669"/>
    <property type="project" value="TreeGrafter"/>
</dbReference>
<feature type="domain" description="ABC-2 type transporter transmembrane" evidence="7">
    <location>
        <begin position="2"/>
        <end position="131"/>
    </location>
</feature>
<evidence type="ECO:0000256" key="5">
    <source>
        <dbReference type="ARBA" id="ARBA00023136"/>
    </source>
</evidence>
<evidence type="ECO:0000256" key="4">
    <source>
        <dbReference type="ARBA" id="ARBA00022989"/>
    </source>
</evidence>
<evidence type="ECO:0000256" key="1">
    <source>
        <dbReference type="ARBA" id="ARBA00004141"/>
    </source>
</evidence>
<name>A0AAW2ENN1_9HYME</name>
<evidence type="ECO:0000313" key="9">
    <source>
        <dbReference type="Proteomes" id="UP001430953"/>
    </source>
</evidence>
<organism evidence="8 9">
    <name type="scientific">Cardiocondyla obscurior</name>
    <dbReference type="NCBI Taxonomy" id="286306"/>
    <lineage>
        <taxon>Eukaryota</taxon>
        <taxon>Metazoa</taxon>
        <taxon>Ecdysozoa</taxon>
        <taxon>Arthropoda</taxon>
        <taxon>Hexapoda</taxon>
        <taxon>Insecta</taxon>
        <taxon>Pterygota</taxon>
        <taxon>Neoptera</taxon>
        <taxon>Endopterygota</taxon>
        <taxon>Hymenoptera</taxon>
        <taxon>Apocrita</taxon>
        <taxon>Aculeata</taxon>
        <taxon>Formicoidea</taxon>
        <taxon>Formicidae</taxon>
        <taxon>Myrmicinae</taxon>
        <taxon>Cardiocondyla</taxon>
    </lineage>
</organism>
<keyword evidence="4 6" id="KW-1133">Transmembrane helix</keyword>
<comment type="caution">
    <text evidence="8">The sequence shown here is derived from an EMBL/GenBank/DDBJ whole genome shotgun (WGS) entry which is preliminary data.</text>
</comment>
<keyword evidence="9" id="KW-1185">Reference proteome</keyword>
<dbReference type="EMBL" id="JADYXP020000021">
    <property type="protein sequence ID" value="KAL0103665.1"/>
    <property type="molecule type" value="Genomic_DNA"/>
</dbReference>
<evidence type="ECO:0000256" key="3">
    <source>
        <dbReference type="ARBA" id="ARBA00022692"/>
    </source>
</evidence>
<proteinExistence type="predicted"/>
<feature type="transmembrane region" description="Helical" evidence="6">
    <location>
        <begin position="83"/>
        <end position="105"/>
    </location>
</feature>
<keyword evidence="5 6" id="KW-0472">Membrane</keyword>
<feature type="transmembrane region" description="Helical" evidence="6">
    <location>
        <begin position="56"/>
        <end position="77"/>
    </location>
</feature>
<dbReference type="InterPro" id="IPR050352">
    <property type="entry name" value="ABCG_transporters"/>
</dbReference>
<feature type="transmembrane region" description="Helical" evidence="6">
    <location>
        <begin position="169"/>
        <end position="189"/>
    </location>
</feature>
<evidence type="ECO:0000259" key="7">
    <source>
        <dbReference type="Pfam" id="PF01061"/>
    </source>
</evidence>
<reference evidence="8 9" key="1">
    <citation type="submission" date="2023-03" db="EMBL/GenBank/DDBJ databases">
        <title>High recombination rates correlate with genetic variation in Cardiocondyla obscurior ants.</title>
        <authorList>
            <person name="Errbii M."/>
        </authorList>
    </citation>
    <scope>NUCLEOTIDE SEQUENCE [LARGE SCALE GENOMIC DNA]</scope>
    <source>
        <strain evidence="8">Alpha-2009</strain>
        <tissue evidence="8">Whole body</tissue>
    </source>
</reference>
<accession>A0AAW2ENN1</accession>
<sequence>MRILMREHFNRWYRLAPYYISILLIEIPFQAACAASYLVVSYWLTGQPIETNRIIFFMVVSIAASLTAQAWGFFIGVTTPIKIAVFIGPIIAVLFSIFGFCIRYFDTPHLFRWMFHISYFRAGFHSLLYTVYGFDRMDLLCDEFYCHYKKPSKFLNEMEINDVNVVNNLVLILGIGVLMHLLTASALWCKLNRR</sequence>
<keyword evidence="2" id="KW-0813">Transport</keyword>
<dbReference type="Pfam" id="PF01061">
    <property type="entry name" value="ABC2_membrane"/>
    <property type="match status" value="1"/>
</dbReference>
<feature type="transmembrane region" description="Helical" evidence="6">
    <location>
        <begin position="20"/>
        <end position="44"/>
    </location>
</feature>
<dbReference type="Proteomes" id="UP001430953">
    <property type="component" value="Unassembled WGS sequence"/>
</dbReference>
<protein>
    <recommendedName>
        <fullName evidence="7">ABC-2 type transporter transmembrane domain-containing protein</fullName>
    </recommendedName>
</protein>
<dbReference type="AlphaFoldDB" id="A0AAW2ENN1"/>
<dbReference type="PANTHER" id="PTHR48041">
    <property type="entry name" value="ABC TRANSPORTER G FAMILY MEMBER 28"/>
    <property type="match status" value="1"/>
</dbReference>
<gene>
    <name evidence="8" type="ORF">PUN28_017733</name>
</gene>
<dbReference type="InterPro" id="IPR013525">
    <property type="entry name" value="ABC2_TM"/>
</dbReference>
<evidence type="ECO:0000313" key="8">
    <source>
        <dbReference type="EMBL" id="KAL0103665.1"/>
    </source>
</evidence>
<dbReference type="GO" id="GO:0140359">
    <property type="term" value="F:ABC-type transporter activity"/>
    <property type="evidence" value="ECO:0007669"/>
    <property type="project" value="InterPro"/>
</dbReference>
<comment type="subcellular location">
    <subcellularLocation>
        <location evidence="1">Membrane</location>
        <topology evidence="1">Multi-pass membrane protein</topology>
    </subcellularLocation>
</comment>
<keyword evidence="3 6" id="KW-0812">Transmembrane</keyword>
<evidence type="ECO:0000256" key="6">
    <source>
        <dbReference type="SAM" id="Phobius"/>
    </source>
</evidence>
<evidence type="ECO:0000256" key="2">
    <source>
        <dbReference type="ARBA" id="ARBA00022448"/>
    </source>
</evidence>